<gene>
    <name evidence="1" type="ORF">S12H4_09773</name>
</gene>
<name>X1QXH9_9ZZZZ</name>
<evidence type="ECO:0008006" key="2">
    <source>
        <dbReference type="Google" id="ProtNLM"/>
    </source>
</evidence>
<comment type="caution">
    <text evidence="1">The sequence shown here is derived from an EMBL/GenBank/DDBJ whole genome shotgun (WGS) entry which is preliminary data.</text>
</comment>
<reference evidence="1" key="1">
    <citation type="journal article" date="2014" name="Front. Microbiol.">
        <title>High frequency of phylogenetically diverse reductive dehalogenase-homologous genes in deep subseafloor sedimentary metagenomes.</title>
        <authorList>
            <person name="Kawai M."/>
            <person name="Futagami T."/>
            <person name="Toyoda A."/>
            <person name="Takaki Y."/>
            <person name="Nishi S."/>
            <person name="Hori S."/>
            <person name="Arai W."/>
            <person name="Tsubouchi T."/>
            <person name="Morono Y."/>
            <person name="Uchiyama I."/>
            <person name="Ito T."/>
            <person name="Fujiyama A."/>
            <person name="Inagaki F."/>
            <person name="Takami H."/>
        </authorList>
    </citation>
    <scope>NUCLEOTIDE SEQUENCE</scope>
    <source>
        <strain evidence="1">Expedition CK06-06</strain>
    </source>
</reference>
<accession>X1QXH9</accession>
<organism evidence="1">
    <name type="scientific">marine sediment metagenome</name>
    <dbReference type="NCBI Taxonomy" id="412755"/>
    <lineage>
        <taxon>unclassified sequences</taxon>
        <taxon>metagenomes</taxon>
        <taxon>ecological metagenomes</taxon>
    </lineage>
</organism>
<feature type="non-terminal residue" evidence="1">
    <location>
        <position position="51"/>
    </location>
</feature>
<sequence>MKVVVTGVAGKQGGGTLWYLLKQKDISQIVAADIRVDKVEELVASLRDKRL</sequence>
<proteinExistence type="predicted"/>
<dbReference type="Gene3D" id="3.40.50.720">
    <property type="entry name" value="NAD(P)-binding Rossmann-like Domain"/>
    <property type="match status" value="1"/>
</dbReference>
<dbReference type="SUPFAM" id="SSF51735">
    <property type="entry name" value="NAD(P)-binding Rossmann-fold domains"/>
    <property type="match status" value="1"/>
</dbReference>
<protein>
    <recommendedName>
        <fullName evidence="2">NmrA-like domain-containing protein</fullName>
    </recommendedName>
</protein>
<dbReference type="AlphaFoldDB" id="X1QXH9"/>
<dbReference type="InterPro" id="IPR036291">
    <property type="entry name" value="NAD(P)-bd_dom_sf"/>
</dbReference>
<evidence type="ECO:0000313" key="1">
    <source>
        <dbReference type="EMBL" id="GAI59501.1"/>
    </source>
</evidence>
<dbReference type="EMBL" id="BARW01004032">
    <property type="protein sequence ID" value="GAI59501.1"/>
    <property type="molecule type" value="Genomic_DNA"/>
</dbReference>